<dbReference type="AlphaFoldDB" id="A0A1A8FIG1"/>
<keyword evidence="1" id="KW-0401">Integrin</keyword>
<organism evidence="1">
    <name type="scientific">Nothobranchius korthausae</name>
    <dbReference type="NCBI Taxonomy" id="1143690"/>
    <lineage>
        <taxon>Eukaryota</taxon>
        <taxon>Metazoa</taxon>
        <taxon>Chordata</taxon>
        <taxon>Craniata</taxon>
        <taxon>Vertebrata</taxon>
        <taxon>Euteleostomi</taxon>
        <taxon>Actinopterygii</taxon>
        <taxon>Neopterygii</taxon>
        <taxon>Teleostei</taxon>
        <taxon>Neoteleostei</taxon>
        <taxon>Acanthomorphata</taxon>
        <taxon>Ovalentaria</taxon>
        <taxon>Atherinomorphae</taxon>
        <taxon>Cyprinodontiformes</taxon>
        <taxon>Nothobranchiidae</taxon>
        <taxon>Nothobranchius</taxon>
    </lineage>
</organism>
<reference evidence="1" key="1">
    <citation type="submission" date="2016-05" db="EMBL/GenBank/DDBJ databases">
        <authorList>
            <person name="Lavstsen T."/>
            <person name="Jespersen J.S."/>
        </authorList>
    </citation>
    <scope>NUCLEOTIDE SEQUENCE</scope>
    <source>
        <tissue evidence="1">Brain</tissue>
    </source>
</reference>
<evidence type="ECO:0000313" key="1">
    <source>
        <dbReference type="EMBL" id="SBQ58618.1"/>
    </source>
</evidence>
<proteinExistence type="predicted"/>
<dbReference type="EMBL" id="HAEB01012091">
    <property type="protein sequence ID" value="SBQ58618.1"/>
    <property type="molecule type" value="Transcribed_RNA"/>
</dbReference>
<reference evidence="1" key="2">
    <citation type="submission" date="2016-06" db="EMBL/GenBank/DDBJ databases">
        <title>The genome of a short-lived fish provides insights into sex chromosome evolution and the genetic control of aging.</title>
        <authorList>
            <person name="Reichwald K."/>
            <person name="Felder M."/>
            <person name="Petzold A."/>
            <person name="Koch P."/>
            <person name="Groth M."/>
            <person name="Platzer M."/>
        </authorList>
    </citation>
    <scope>NUCLEOTIDE SEQUENCE</scope>
    <source>
        <tissue evidence="1">Brain</tissue>
    </source>
</reference>
<name>A0A1A8FIG1_9TELE</name>
<feature type="non-terminal residue" evidence="1">
    <location>
        <position position="1"/>
    </location>
</feature>
<gene>
    <name evidence="1" type="primary">ITGB6</name>
</gene>
<accession>A0A1A8FIG1</accession>
<feature type="non-terminal residue" evidence="1">
    <location>
        <position position="145"/>
    </location>
</feature>
<dbReference type="GO" id="GO:0007229">
    <property type="term" value="P:integrin-mediated signaling pathway"/>
    <property type="evidence" value="ECO:0007669"/>
    <property type="project" value="UniProtKB-KW"/>
</dbReference>
<protein>
    <submittedName>
        <fullName evidence="1">Integrin, beta 6</fullName>
    </submittedName>
</protein>
<sequence>TAIAGSVCVMHPALVASMDLTASVTITPVFVSAGNSVEVTACAAAGSVTVKVAGRGNTATAAAALTRASLRMAASAAAGAHASVASVCARFLELLGRNVKSAPHVESPVPLRSLVWSAMFKKLIIQSRVIQSAALLKFPSTEQQN</sequence>